<accession>A0A016UGX9</accession>
<keyword evidence="2" id="KW-1185">Reference proteome</keyword>
<dbReference type="Proteomes" id="UP000024635">
    <property type="component" value="Unassembled WGS sequence"/>
</dbReference>
<dbReference type="EMBL" id="JARK01001376">
    <property type="protein sequence ID" value="EYC14594.1"/>
    <property type="molecule type" value="Genomic_DNA"/>
</dbReference>
<reference evidence="2" key="1">
    <citation type="journal article" date="2015" name="Nat. Genet.">
        <title>The genome and transcriptome of the zoonotic hookworm Ancylostoma ceylanicum identify infection-specific gene families.</title>
        <authorList>
            <person name="Schwarz E.M."/>
            <person name="Hu Y."/>
            <person name="Antoshechkin I."/>
            <person name="Miller M.M."/>
            <person name="Sternberg P.W."/>
            <person name="Aroian R.V."/>
        </authorList>
    </citation>
    <scope>NUCLEOTIDE SEQUENCE</scope>
    <source>
        <strain evidence="2">HY135</strain>
    </source>
</reference>
<evidence type="ECO:0000313" key="1">
    <source>
        <dbReference type="EMBL" id="EYC14594.1"/>
    </source>
</evidence>
<proteinExistence type="predicted"/>
<sequence>MWDQNCIRIRYFTPQWPAEKTLNSFVHEFRCSRAICVASLPQKCPDLELKGDWNESKFIVRKGRDCRQTPSVQNYQNLGRENSRGCCL</sequence>
<gene>
    <name evidence="1" type="primary">Acey_s0040.g295</name>
    <name evidence="1" type="ORF">Y032_0040g295</name>
</gene>
<dbReference type="AlphaFoldDB" id="A0A016UGX9"/>
<name>A0A016UGX9_9BILA</name>
<dbReference type="OrthoDB" id="6077919at2759"/>
<comment type="caution">
    <text evidence="1">The sequence shown here is derived from an EMBL/GenBank/DDBJ whole genome shotgun (WGS) entry which is preliminary data.</text>
</comment>
<protein>
    <submittedName>
        <fullName evidence="1">Uncharacterized protein</fullName>
    </submittedName>
</protein>
<organism evidence="1 2">
    <name type="scientific">Ancylostoma ceylanicum</name>
    <dbReference type="NCBI Taxonomy" id="53326"/>
    <lineage>
        <taxon>Eukaryota</taxon>
        <taxon>Metazoa</taxon>
        <taxon>Ecdysozoa</taxon>
        <taxon>Nematoda</taxon>
        <taxon>Chromadorea</taxon>
        <taxon>Rhabditida</taxon>
        <taxon>Rhabditina</taxon>
        <taxon>Rhabditomorpha</taxon>
        <taxon>Strongyloidea</taxon>
        <taxon>Ancylostomatidae</taxon>
        <taxon>Ancylostomatinae</taxon>
        <taxon>Ancylostoma</taxon>
    </lineage>
</organism>
<evidence type="ECO:0000313" key="2">
    <source>
        <dbReference type="Proteomes" id="UP000024635"/>
    </source>
</evidence>